<feature type="transmembrane region" description="Helical" evidence="11">
    <location>
        <begin position="178"/>
        <end position="197"/>
    </location>
</feature>
<dbReference type="EMBL" id="DAKRPA010000038">
    <property type="protein sequence ID" value="DBA01949.1"/>
    <property type="molecule type" value="Genomic_DNA"/>
</dbReference>
<dbReference type="PANTHER" id="PTHR15422">
    <property type="entry name" value="OS05G0565100 PROTEIN"/>
    <property type="match status" value="1"/>
</dbReference>
<dbReference type="Proteomes" id="UP001146120">
    <property type="component" value="Unassembled WGS sequence"/>
</dbReference>
<evidence type="ECO:0000256" key="1">
    <source>
        <dbReference type="ARBA" id="ARBA00001970"/>
    </source>
</evidence>
<protein>
    <recommendedName>
        <fullName evidence="12">Cytochrome b561 domain-containing protein</fullName>
    </recommendedName>
</protein>
<reference evidence="13" key="1">
    <citation type="submission" date="2022-11" db="EMBL/GenBank/DDBJ databases">
        <authorList>
            <person name="Morgan W.R."/>
            <person name="Tartar A."/>
        </authorList>
    </citation>
    <scope>NUCLEOTIDE SEQUENCE</scope>
    <source>
        <strain evidence="13">ARSEF 373</strain>
    </source>
</reference>
<evidence type="ECO:0000256" key="4">
    <source>
        <dbReference type="ARBA" id="ARBA00022617"/>
    </source>
</evidence>
<dbReference type="Gene3D" id="1.20.120.1770">
    <property type="match status" value="1"/>
</dbReference>
<feature type="transmembrane region" description="Helical" evidence="11">
    <location>
        <begin position="145"/>
        <end position="163"/>
    </location>
</feature>
<evidence type="ECO:0000313" key="14">
    <source>
        <dbReference type="Proteomes" id="UP001146120"/>
    </source>
</evidence>
<evidence type="ECO:0000256" key="2">
    <source>
        <dbReference type="ARBA" id="ARBA00004141"/>
    </source>
</evidence>
<gene>
    <name evidence="13" type="ORF">N0F65_006682</name>
</gene>
<reference evidence="13" key="2">
    <citation type="journal article" date="2023" name="Microbiol Resour">
        <title>Decontamination and Annotation of the Draft Genome Sequence of the Oomycete Lagenidium giganteum ARSEF 373.</title>
        <authorList>
            <person name="Morgan W.R."/>
            <person name="Tartar A."/>
        </authorList>
    </citation>
    <scope>NUCLEOTIDE SEQUENCE</scope>
    <source>
        <strain evidence="13">ARSEF 373</strain>
    </source>
</reference>
<keyword evidence="10 11" id="KW-0472">Membrane</keyword>
<sequence>MANKAELFVLSVIFLVPCVTIVAQALKAPSLFAVHPAANAVGFLFFMPGAIYAMAARKGSSDHQTRILLTKVHMVFQLLTLVCMSVAGACAYMTKETYKKPHFTSTHSWVAGATSTLFTLNLLGGLGTTFAGKTNYQWKNPGHRIGGLLTTVLGAAAAVYGIYSGSWGKTQLGESHQFNLSVLTILGYLLLIGKAIVTKPPRSVNKQA</sequence>
<dbReference type="InterPro" id="IPR006593">
    <property type="entry name" value="Cyt_b561/ferric_Rdtase_TM"/>
</dbReference>
<feature type="transmembrane region" description="Helical" evidence="11">
    <location>
        <begin position="32"/>
        <end position="54"/>
    </location>
</feature>
<keyword evidence="8 11" id="KW-1133">Transmembrane helix</keyword>
<evidence type="ECO:0000256" key="7">
    <source>
        <dbReference type="ARBA" id="ARBA00022982"/>
    </source>
</evidence>
<feature type="transmembrane region" description="Helical" evidence="11">
    <location>
        <begin position="75"/>
        <end position="94"/>
    </location>
</feature>
<dbReference type="PANTHER" id="PTHR15422:SF45">
    <property type="entry name" value="CYTOCHROME B561 DOMAIN-CONTAINING PROTEIN"/>
    <property type="match status" value="1"/>
</dbReference>
<dbReference type="SMART" id="SM00665">
    <property type="entry name" value="B561"/>
    <property type="match status" value="1"/>
</dbReference>
<evidence type="ECO:0000256" key="6">
    <source>
        <dbReference type="ARBA" id="ARBA00022723"/>
    </source>
</evidence>
<dbReference type="GO" id="GO:0140575">
    <property type="term" value="F:transmembrane monodehydroascorbate reductase activity"/>
    <property type="evidence" value="ECO:0007669"/>
    <property type="project" value="InterPro"/>
</dbReference>
<keyword evidence="9" id="KW-0408">Iron</keyword>
<proteinExistence type="predicted"/>
<feature type="transmembrane region" description="Helical" evidence="11">
    <location>
        <begin position="7"/>
        <end position="26"/>
    </location>
</feature>
<evidence type="ECO:0000256" key="11">
    <source>
        <dbReference type="SAM" id="Phobius"/>
    </source>
</evidence>
<keyword evidence="7" id="KW-0249">Electron transport</keyword>
<organism evidence="13 14">
    <name type="scientific">Lagenidium giganteum</name>
    <dbReference type="NCBI Taxonomy" id="4803"/>
    <lineage>
        <taxon>Eukaryota</taxon>
        <taxon>Sar</taxon>
        <taxon>Stramenopiles</taxon>
        <taxon>Oomycota</taxon>
        <taxon>Peronosporomycetes</taxon>
        <taxon>Pythiales</taxon>
        <taxon>Pythiaceae</taxon>
    </lineage>
</organism>
<feature type="domain" description="Cytochrome b561" evidence="12">
    <location>
        <begin position="1"/>
        <end position="199"/>
    </location>
</feature>
<comment type="cofactor">
    <cofactor evidence="1">
        <name>heme b</name>
        <dbReference type="ChEBI" id="CHEBI:60344"/>
    </cofactor>
</comment>
<comment type="subcellular location">
    <subcellularLocation>
        <location evidence="2">Membrane</location>
        <topology evidence="2">Multi-pass membrane protein</topology>
    </subcellularLocation>
</comment>
<accession>A0AAV2Z994</accession>
<keyword evidence="5 11" id="KW-0812">Transmembrane</keyword>
<keyword evidence="14" id="KW-1185">Reference proteome</keyword>
<keyword evidence="4" id="KW-0349">Heme</keyword>
<feature type="transmembrane region" description="Helical" evidence="11">
    <location>
        <begin position="106"/>
        <end position="124"/>
    </location>
</feature>
<evidence type="ECO:0000256" key="8">
    <source>
        <dbReference type="ARBA" id="ARBA00022989"/>
    </source>
</evidence>
<dbReference type="AlphaFoldDB" id="A0AAV2Z994"/>
<keyword evidence="6" id="KW-0479">Metal-binding</keyword>
<evidence type="ECO:0000256" key="10">
    <source>
        <dbReference type="ARBA" id="ARBA00023136"/>
    </source>
</evidence>
<dbReference type="PROSITE" id="PS50939">
    <property type="entry name" value="CYTOCHROME_B561"/>
    <property type="match status" value="1"/>
</dbReference>
<dbReference type="InterPro" id="IPR045150">
    <property type="entry name" value="CYB561D1/2"/>
</dbReference>
<name>A0AAV2Z994_9STRA</name>
<evidence type="ECO:0000259" key="12">
    <source>
        <dbReference type="PROSITE" id="PS50939"/>
    </source>
</evidence>
<dbReference type="GO" id="GO:0046872">
    <property type="term" value="F:metal ion binding"/>
    <property type="evidence" value="ECO:0007669"/>
    <property type="project" value="UniProtKB-KW"/>
</dbReference>
<evidence type="ECO:0000256" key="5">
    <source>
        <dbReference type="ARBA" id="ARBA00022692"/>
    </source>
</evidence>
<comment type="caution">
    <text evidence="13">The sequence shown here is derived from an EMBL/GenBank/DDBJ whole genome shotgun (WGS) entry which is preliminary data.</text>
</comment>
<evidence type="ECO:0000313" key="13">
    <source>
        <dbReference type="EMBL" id="DBA01949.1"/>
    </source>
</evidence>
<evidence type="ECO:0000256" key="3">
    <source>
        <dbReference type="ARBA" id="ARBA00022448"/>
    </source>
</evidence>
<evidence type="ECO:0000256" key="9">
    <source>
        <dbReference type="ARBA" id="ARBA00023004"/>
    </source>
</evidence>
<dbReference type="GO" id="GO:0016020">
    <property type="term" value="C:membrane"/>
    <property type="evidence" value="ECO:0007669"/>
    <property type="project" value="UniProtKB-SubCell"/>
</dbReference>
<dbReference type="Pfam" id="PF03188">
    <property type="entry name" value="Cytochrom_B561"/>
    <property type="match status" value="1"/>
</dbReference>
<keyword evidence="3" id="KW-0813">Transport</keyword>